<dbReference type="PANTHER" id="PTHR14134:SF2">
    <property type="entry name" value="E3 UBIQUITIN-PROTEIN LIGASE RAD18"/>
    <property type="match status" value="1"/>
</dbReference>
<dbReference type="OrthoDB" id="9049620at2759"/>
<dbReference type="InParanoid" id="A0A067Q814"/>
<feature type="region of interest" description="Disordered" evidence="22">
    <location>
        <begin position="358"/>
        <end position="390"/>
    </location>
</feature>
<evidence type="ECO:0000256" key="1">
    <source>
        <dbReference type="ARBA" id="ARBA00000900"/>
    </source>
</evidence>
<organism evidence="25 26">
    <name type="scientific">Jaapia argillacea MUCL 33604</name>
    <dbReference type="NCBI Taxonomy" id="933084"/>
    <lineage>
        <taxon>Eukaryota</taxon>
        <taxon>Fungi</taxon>
        <taxon>Dikarya</taxon>
        <taxon>Basidiomycota</taxon>
        <taxon>Agaricomycotina</taxon>
        <taxon>Agaricomycetes</taxon>
        <taxon>Agaricomycetidae</taxon>
        <taxon>Jaapiales</taxon>
        <taxon>Jaapiaceae</taxon>
        <taxon>Jaapia</taxon>
    </lineage>
</organism>
<dbReference type="Pfam" id="PF13923">
    <property type="entry name" value="zf-C3HC4_2"/>
    <property type="match status" value="1"/>
</dbReference>
<evidence type="ECO:0000256" key="5">
    <source>
        <dbReference type="ARBA" id="ARBA00012483"/>
    </source>
</evidence>
<dbReference type="GO" id="GO:0005634">
    <property type="term" value="C:nucleus"/>
    <property type="evidence" value="ECO:0007669"/>
    <property type="project" value="UniProtKB-SubCell"/>
</dbReference>
<keyword evidence="12" id="KW-0862">Zinc</keyword>
<feature type="region of interest" description="Disordered" evidence="22">
    <location>
        <begin position="132"/>
        <end position="190"/>
    </location>
</feature>
<dbReference type="GO" id="GO:0006281">
    <property type="term" value="P:DNA repair"/>
    <property type="evidence" value="ECO:0007669"/>
    <property type="project" value="UniProtKB-KW"/>
</dbReference>
<keyword evidence="13" id="KW-0238">DNA-binding</keyword>
<evidence type="ECO:0000256" key="16">
    <source>
        <dbReference type="ARBA" id="ARBA00031783"/>
    </source>
</evidence>
<keyword evidence="11" id="KW-0833">Ubl conjugation pathway</keyword>
<reference evidence="26" key="1">
    <citation type="journal article" date="2014" name="Proc. Natl. Acad. Sci. U.S.A.">
        <title>Extensive sampling of basidiomycete genomes demonstrates inadequacy of the white-rot/brown-rot paradigm for wood decay fungi.</title>
        <authorList>
            <person name="Riley R."/>
            <person name="Salamov A.A."/>
            <person name="Brown D.W."/>
            <person name="Nagy L.G."/>
            <person name="Floudas D."/>
            <person name="Held B.W."/>
            <person name="Levasseur A."/>
            <person name="Lombard V."/>
            <person name="Morin E."/>
            <person name="Otillar R."/>
            <person name="Lindquist E.A."/>
            <person name="Sun H."/>
            <person name="LaButti K.M."/>
            <person name="Schmutz J."/>
            <person name="Jabbour D."/>
            <person name="Luo H."/>
            <person name="Baker S.E."/>
            <person name="Pisabarro A.G."/>
            <person name="Walton J.D."/>
            <person name="Blanchette R.A."/>
            <person name="Henrissat B."/>
            <person name="Martin F."/>
            <person name="Cullen D."/>
            <person name="Hibbett D.S."/>
            <person name="Grigoriev I.V."/>
        </authorList>
    </citation>
    <scope>NUCLEOTIDE SEQUENCE [LARGE SCALE GENOMIC DNA]</scope>
    <source>
        <strain evidence="26">MUCL 33604</strain>
    </source>
</reference>
<dbReference type="InterPro" id="IPR001841">
    <property type="entry name" value="Znf_RING"/>
</dbReference>
<keyword evidence="26" id="KW-1185">Reference proteome</keyword>
<accession>A0A067Q814</accession>
<dbReference type="PROSITE" id="PS00518">
    <property type="entry name" value="ZF_RING_1"/>
    <property type="match status" value="1"/>
</dbReference>
<dbReference type="PROSITE" id="PS51908">
    <property type="entry name" value="ZF_UBZ4"/>
    <property type="match status" value="1"/>
</dbReference>
<dbReference type="GO" id="GO:0008270">
    <property type="term" value="F:zinc ion binding"/>
    <property type="evidence" value="ECO:0007669"/>
    <property type="project" value="UniProtKB-KW"/>
</dbReference>
<evidence type="ECO:0000256" key="9">
    <source>
        <dbReference type="ARBA" id="ARBA00022763"/>
    </source>
</evidence>
<dbReference type="GO" id="GO:0006301">
    <property type="term" value="P:DNA damage tolerance"/>
    <property type="evidence" value="ECO:0007669"/>
    <property type="project" value="InterPro"/>
</dbReference>
<keyword evidence="7" id="KW-0808">Transferase</keyword>
<evidence type="ECO:0000256" key="21">
    <source>
        <dbReference type="SAM" id="Coils"/>
    </source>
</evidence>
<comment type="catalytic activity">
    <reaction evidence="1">
        <text>S-ubiquitinyl-[E2 ubiquitin-conjugating enzyme]-L-cysteine + [acceptor protein]-L-lysine = [E2 ubiquitin-conjugating enzyme]-L-cysteine + N(6)-ubiquitinyl-[acceptor protein]-L-lysine.</text>
        <dbReference type="EC" id="2.3.2.27"/>
    </reaction>
</comment>
<dbReference type="EC" id="2.3.2.27" evidence="5"/>
<feature type="compositionally biased region" description="Basic and acidic residues" evidence="22">
    <location>
        <begin position="254"/>
        <end position="265"/>
    </location>
</feature>
<gene>
    <name evidence="25" type="ORF">JAAARDRAFT_153620</name>
</gene>
<feature type="domain" description="UBZ4-type" evidence="24">
    <location>
        <begin position="198"/>
        <end position="226"/>
    </location>
</feature>
<dbReference type="PANTHER" id="PTHR14134">
    <property type="entry name" value="E3 UBIQUITIN-PROTEIN LIGASE RAD18"/>
    <property type="match status" value="1"/>
</dbReference>
<dbReference type="Gene3D" id="3.30.40.10">
    <property type="entry name" value="Zinc/RING finger domain, C3HC4 (zinc finger)"/>
    <property type="match status" value="1"/>
</dbReference>
<proteinExistence type="inferred from homology"/>
<dbReference type="GO" id="GO:0006513">
    <property type="term" value="P:protein monoubiquitination"/>
    <property type="evidence" value="ECO:0007669"/>
    <property type="project" value="InterPro"/>
</dbReference>
<feature type="region of interest" description="Disordered" evidence="22">
    <location>
        <begin position="217"/>
        <end position="269"/>
    </location>
</feature>
<evidence type="ECO:0000256" key="12">
    <source>
        <dbReference type="ARBA" id="ARBA00022833"/>
    </source>
</evidence>
<dbReference type="InterPro" id="IPR013083">
    <property type="entry name" value="Znf_RING/FYVE/PHD"/>
</dbReference>
<dbReference type="GO" id="GO:0061630">
    <property type="term" value="F:ubiquitin protein ligase activity"/>
    <property type="evidence" value="ECO:0007669"/>
    <property type="project" value="UniProtKB-EC"/>
</dbReference>
<sequence length="406" mass="44828">MLADSLTQLLLSDVPDPTDFPKSPPGLRELDSSLRCNICGDLFDGPVTLACGHCFCSLCVRNALAEKAECPICRKQASETQLRVNLAIETCVAAWKLARTHILRLTKEEEERLTRPKRKASDFERIVIESPMKKRKRAGGYDERNSSPTPGSSKSPSKIRPKSPVKAKRVVSQQDDDVIEISSSPVSNAPDIPSAADLVTCPVCEKEVPFALINKHIDQRCPPPPPSDNDASTSKDAQQTAWSKLMAGGGGKGRPKERGIDEEPIPKASYHTLKDKQLRELLLDHHLPVSGDRSTWITRHQRWVMLWNANLDKSPNLRKSANDLRSELKKWEAEKTGKKKTVVDDVAGYEKRNKAHFQALTEAARPRKVPDKSPSAVAPGSPDVASPLATPRDIILVDEVEEVQIG</sequence>
<comment type="similarity">
    <text evidence="4">Belongs to the RAD18 family.</text>
</comment>
<keyword evidence="9 20" id="KW-0227">DNA damage</keyword>
<evidence type="ECO:0000256" key="8">
    <source>
        <dbReference type="ARBA" id="ARBA00022723"/>
    </source>
</evidence>
<evidence type="ECO:0000256" key="22">
    <source>
        <dbReference type="SAM" id="MobiDB-lite"/>
    </source>
</evidence>
<keyword evidence="8" id="KW-0479">Metal-binding</keyword>
<feature type="compositionally biased region" description="Low complexity" evidence="22">
    <location>
        <begin position="146"/>
        <end position="156"/>
    </location>
</feature>
<feature type="compositionally biased region" description="Basic residues" evidence="22">
    <location>
        <begin position="157"/>
        <end position="169"/>
    </location>
</feature>
<comment type="pathway">
    <text evidence="3">Protein modification; protein ubiquitination.</text>
</comment>
<dbReference type="AlphaFoldDB" id="A0A067Q814"/>
<evidence type="ECO:0000313" key="26">
    <source>
        <dbReference type="Proteomes" id="UP000027265"/>
    </source>
</evidence>
<evidence type="ECO:0000256" key="13">
    <source>
        <dbReference type="ARBA" id="ARBA00023125"/>
    </source>
</evidence>
<evidence type="ECO:0000256" key="4">
    <source>
        <dbReference type="ARBA" id="ARBA00009506"/>
    </source>
</evidence>
<dbReference type="GO" id="GO:0003697">
    <property type="term" value="F:single-stranded DNA binding"/>
    <property type="evidence" value="ECO:0007669"/>
    <property type="project" value="InterPro"/>
</dbReference>
<dbReference type="PROSITE" id="PS50089">
    <property type="entry name" value="ZF_RING_2"/>
    <property type="match status" value="1"/>
</dbReference>
<dbReference type="InterPro" id="IPR017907">
    <property type="entry name" value="Znf_RING_CS"/>
</dbReference>
<dbReference type="FunFam" id="3.30.40.10:FF:000172">
    <property type="entry name" value="E3 ubiquitin-protein ligase RAD18"/>
    <property type="match status" value="1"/>
</dbReference>
<evidence type="ECO:0000256" key="20">
    <source>
        <dbReference type="PROSITE-ProRule" id="PRU01256"/>
    </source>
</evidence>
<name>A0A067Q814_9AGAM</name>
<dbReference type="FunCoup" id="A0A067Q814">
    <property type="interactions" value="176"/>
</dbReference>
<evidence type="ECO:0000256" key="7">
    <source>
        <dbReference type="ARBA" id="ARBA00022679"/>
    </source>
</evidence>
<evidence type="ECO:0000259" key="23">
    <source>
        <dbReference type="PROSITE" id="PS50089"/>
    </source>
</evidence>
<evidence type="ECO:0000256" key="2">
    <source>
        <dbReference type="ARBA" id="ARBA00004123"/>
    </source>
</evidence>
<keyword evidence="10 19" id="KW-0863">Zinc-finger</keyword>
<comment type="subcellular location">
    <subcellularLocation>
        <location evidence="2">Nucleus</location>
    </subcellularLocation>
</comment>
<dbReference type="Gene3D" id="3.30.160.60">
    <property type="entry name" value="Classic Zinc Finger"/>
    <property type="match status" value="1"/>
</dbReference>
<feature type="coiled-coil region" evidence="21">
    <location>
        <begin position="314"/>
        <end position="341"/>
    </location>
</feature>
<evidence type="ECO:0000256" key="11">
    <source>
        <dbReference type="ARBA" id="ARBA00022786"/>
    </source>
</evidence>
<dbReference type="SMART" id="SM00734">
    <property type="entry name" value="ZnF_Rad18"/>
    <property type="match status" value="1"/>
</dbReference>
<dbReference type="SMART" id="SM00184">
    <property type="entry name" value="RING"/>
    <property type="match status" value="1"/>
</dbReference>
<evidence type="ECO:0000256" key="17">
    <source>
        <dbReference type="ARBA" id="ARBA00074353"/>
    </source>
</evidence>
<evidence type="ECO:0000313" key="25">
    <source>
        <dbReference type="EMBL" id="KDQ59637.1"/>
    </source>
</evidence>
<protein>
    <recommendedName>
        <fullName evidence="6">Postreplication repair E3 ubiquitin-protein ligase RAD18</fullName>
        <ecNumber evidence="5">2.3.2.27</ecNumber>
    </recommendedName>
    <alternativeName>
        <fullName evidence="17">Postreplication repair E3 ubiquitin-protein ligase rad18</fullName>
    </alternativeName>
    <alternativeName>
        <fullName evidence="16 18">RING-type E3 ubiquitin transferase RAD18</fullName>
    </alternativeName>
</protein>
<feature type="domain" description="RING-type" evidence="23">
    <location>
        <begin position="36"/>
        <end position="74"/>
    </location>
</feature>
<dbReference type="STRING" id="933084.A0A067Q814"/>
<evidence type="ECO:0000256" key="18">
    <source>
        <dbReference type="ARBA" id="ARBA00082369"/>
    </source>
</evidence>
<dbReference type="SUPFAM" id="SSF57850">
    <property type="entry name" value="RING/U-box"/>
    <property type="match status" value="1"/>
</dbReference>
<evidence type="ECO:0000256" key="19">
    <source>
        <dbReference type="PROSITE-ProRule" id="PRU00175"/>
    </source>
</evidence>
<dbReference type="EMBL" id="KL197715">
    <property type="protein sequence ID" value="KDQ59637.1"/>
    <property type="molecule type" value="Genomic_DNA"/>
</dbReference>
<evidence type="ECO:0000256" key="10">
    <source>
        <dbReference type="ARBA" id="ARBA00022771"/>
    </source>
</evidence>
<dbReference type="Proteomes" id="UP000027265">
    <property type="component" value="Unassembled WGS sequence"/>
</dbReference>
<keyword evidence="21" id="KW-0175">Coiled coil</keyword>
<dbReference type="InterPro" id="IPR006642">
    <property type="entry name" value="Rad18_UBZ4"/>
</dbReference>
<dbReference type="InterPro" id="IPR039577">
    <property type="entry name" value="Rad18"/>
</dbReference>
<dbReference type="HOGENOM" id="CLU_028491_3_0_1"/>
<evidence type="ECO:0000256" key="6">
    <source>
        <dbReference type="ARBA" id="ARBA00015551"/>
    </source>
</evidence>
<keyword evidence="14 20" id="KW-0234">DNA repair</keyword>
<evidence type="ECO:0000256" key="3">
    <source>
        <dbReference type="ARBA" id="ARBA00004906"/>
    </source>
</evidence>
<evidence type="ECO:0000259" key="24">
    <source>
        <dbReference type="PROSITE" id="PS51908"/>
    </source>
</evidence>
<evidence type="ECO:0000256" key="15">
    <source>
        <dbReference type="ARBA" id="ARBA00023242"/>
    </source>
</evidence>
<keyword evidence="15" id="KW-0539">Nucleus</keyword>
<evidence type="ECO:0000256" key="14">
    <source>
        <dbReference type="ARBA" id="ARBA00023204"/>
    </source>
</evidence>
<feature type="compositionally biased region" description="Polar residues" evidence="22">
    <location>
        <begin position="229"/>
        <end position="242"/>
    </location>
</feature>
<dbReference type="GO" id="GO:0097505">
    <property type="term" value="C:Rad6-Rad18 complex"/>
    <property type="evidence" value="ECO:0007669"/>
    <property type="project" value="TreeGrafter"/>
</dbReference>